<dbReference type="EMBL" id="JANGBQ010000013">
    <property type="protein sequence ID" value="MCQ5083233.1"/>
    <property type="molecule type" value="Genomic_DNA"/>
</dbReference>
<gene>
    <name evidence="1" type="ORF">NE651_10060</name>
</gene>
<dbReference type="Pfam" id="PF17170">
    <property type="entry name" value="DUF5128"/>
    <property type="match status" value="1"/>
</dbReference>
<dbReference type="AlphaFoldDB" id="A0AAJ1CF88"/>
<evidence type="ECO:0000313" key="2">
    <source>
        <dbReference type="Proteomes" id="UP001205035"/>
    </source>
</evidence>
<dbReference type="SUPFAM" id="SSF50998">
    <property type="entry name" value="Quinoprotein alcohol dehydrogenase-like"/>
    <property type="match status" value="1"/>
</dbReference>
<dbReference type="InterPro" id="IPR011042">
    <property type="entry name" value="6-blade_b-propeller_TolB-like"/>
</dbReference>
<dbReference type="Proteomes" id="UP001205035">
    <property type="component" value="Unassembled WGS sequence"/>
</dbReference>
<reference evidence="1" key="1">
    <citation type="submission" date="2022-06" db="EMBL/GenBank/DDBJ databases">
        <title>Isolation of gut microbiota from human fecal samples.</title>
        <authorList>
            <person name="Pamer E.G."/>
            <person name="Barat B."/>
            <person name="Waligurski E."/>
            <person name="Medina S."/>
            <person name="Paddock L."/>
            <person name="Mostad J."/>
        </authorList>
    </citation>
    <scope>NUCLEOTIDE SEQUENCE</scope>
    <source>
        <strain evidence="1">DFI.6.22</strain>
    </source>
</reference>
<organism evidence="1 2">
    <name type="scientific">Alistipes onderdonkii</name>
    <dbReference type="NCBI Taxonomy" id="328813"/>
    <lineage>
        <taxon>Bacteria</taxon>
        <taxon>Pseudomonadati</taxon>
        <taxon>Bacteroidota</taxon>
        <taxon>Bacteroidia</taxon>
        <taxon>Bacteroidales</taxon>
        <taxon>Rikenellaceae</taxon>
        <taxon>Alistipes</taxon>
    </lineage>
</organism>
<evidence type="ECO:0000313" key="1">
    <source>
        <dbReference type="EMBL" id="MCQ5083233.1"/>
    </source>
</evidence>
<dbReference type="InterPro" id="IPR011047">
    <property type="entry name" value="Quinoprotein_ADH-like_sf"/>
</dbReference>
<accession>A0AAJ1CF88</accession>
<dbReference type="Gene3D" id="2.120.10.30">
    <property type="entry name" value="TolB, C-terminal domain"/>
    <property type="match status" value="1"/>
</dbReference>
<comment type="caution">
    <text evidence="1">The sequence shown here is derived from an EMBL/GenBank/DDBJ whole genome shotgun (WGS) entry which is preliminary data.</text>
</comment>
<protein>
    <submittedName>
        <fullName evidence="1">6-bladed beta-propeller</fullName>
    </submittedName>
</protein>
<name>A0AAJ1CF88_9BACT</name>
<proteinExistence type="predicted"/>
<dbReference type="RefSeq" id="WP_256166375.1">
    <property type="nucleotide sequence ID" value="NZ_DAWDUM010000012.1"/>
</dbReference>
<sequence>MKQLTATIITALFCAACGTTQLKNSLALELSDVDAIHIMPGTPHPIRADNAKIISTAELLDMVRQVDYIKLDSSEPIGVIDKMIVTKDKIYILDCYTAQQIFVFDKTGNLLFRIKNKGRGPKEYLSVADMQVDTIRNEILVNDALARSYLYFSTDDGTFLRREKGIANCYLARIDSLSINLQIPGQDFNDDENWAILVSNKDSVLYKGFAPTPLQDNNFAVNSFTYDYDGTLLYTPVYSDTVYQFTTASVVKPEYVICQKKSVWRRYDEKLSPQEVNDLIKENNYTRYGGKFLATKSHASFEIGHKWNKYIVAKPYFWDKKTDAVYVWDTTQGADTSLVIRDIIQQPIAVYGDTFFGTCSPQIPEEYRKNLSPKIKSLLECSKESDNPIVVAYTLK</sequence>